<protein>
    <submittedName>
        <fullName evidence="2">Uncharacterized protein</fullName>
    </submittedName>
</protein>
<feature type="compositionally biased region" description="Pro residues" evidence="1">
    <location>
        <begin position="144"/>
        <end position="157"/>
    </location>
</feature>
<organism evidence="2 3">
    <name type="scientific">Arthroderma otae (strain ATCC MYA-4605 / CBS 113480)</name>
    <name type="common">Microsporum canis</name>
    <dbReference type="NCBI Taxonomy" id="554155"/>
    <lineage>
        <taxon>Eukaryota</taxon>
        <taxon>Fungi</taxon>
        <taxon>Dikarya</taxon>
        <taxon>Ascomycota</taxon>
        <taxon>Pezizomycotina</taxon>
        <taxon>Eurotiomycetes</taxon>
        <taxon>Eurotiomycetidae</taxon>
        <taxon>Onygenales</taxon>
        <taxon>Arthrodermataceae</taxon>
        <taxon>Microsporum</taxon>
    </lineage>
</organism>
<reference evidence="3" key="1">
    <citation type="journal article" date="2012" name="MBio">
        <title>Comparative genome analysis of Trichophyton rubrum and related dermatophytes reveals candidate genes involved in infection.</title>
        <authorList>
            <person name="Martinez D.A."/>
            <person name="Oliver B.G."/>
            <person name="Graeser Y."/>
            <person name="Goldberg J.M."/>
            <person name="Li W."/>
            <person name="Martinez-Rossi N.M."/>
            <person name="Monod M."/>
            <person name="Shelest E."/>
            <person name="Barton R.C."/>
            <person name="Birch E."/>
            <person name="Brakhage A.A."/>
            <person name="Chen Z."/>
            <person name="Gurr S.J."/>
            <person name="Heiman D."/>
            <person name="Heitman J."/>
            <person name="Kosti I."/>
            <person name="Rossi A."/>
            <person name="Saif S."/>
            <person name="Samalova M."/>
            <person name="Saunders C.W."/>
            <person name="Shea T."/>
            <person name="Summerbell R.C."/>
            <person name="Xu J."/>
            <person name="Young S."/>
            <person name="Zeng Q."/>
            <person name="Birren B.W."/>
            <person name="Cuomo C.A."/>
            <person name="White T.C."/>
        </authorList>
    </citation>
    <scope>NUCLEOTIDE SEQUENCE [LARGE SCALE GENOMIC DNA]</scope>
    <source>
        <strain evidence="3">ATCC MYA-4605 / CBS 113480</strain>
    </source>
</reference>
<dbReference type="eggNOG" id="ENOG502S9BE">
    <property type="taxonomic scope" value="Eukaryota"/>
</dbReference>
<sequence>MCRFAWTRVYGPGVYESNKPVLGDILKFGRAVKPQYKDGESANAASSWEGLFSHYAKPIIESTLGPGRLERLPTEIQIIISDFVSPCWYLTVLGETRRLVELTRSSSHSGQRESLSLTGDIYLSRISYQGISYISRISHMPLEPQPLEPQPLEPQPPDSSDHQHLKLPAHARNLILSKDHIGLRNIQFVDENSRPSADKSPWYEVIKLLPDPCNELHVVSNVSSFRPSTFVYGRLTSDQGLFVRELVPSLGEAYDISRTWSSPTPPEYRPWNTVGVPAGHYLDYVKLDDERVQGLVVCCSDSTNLGFYGYSGMSKSFRKFVALMSRKQFSKFWLFFPINRGESIQAAWIQSLKDCAAYFSHHRLVVQTTLGRTATFGPHLLADLREQYKFNSLLKEDDGVISGLFHDGLDPGRAEVSEFGVTCTENNGTRAKPVYPPFDTQLELPMSYEGIRALNWFMTKAPLHGLVRVRACRDQTQMHAPYIGVLLYYDDCRVESAGQFRWDMDVSLEVSVPVCIRQSDVNGKGYVKDIRNRAECDMAGDGDGEWLELPRSGLIAWWFGTLGNVLCIH</sequence>
<name>C5FX45_ARTOC</name>
<keyword evidence="3" id="KW-1185">Reference proteome</keyword>
<dbReference type="GeneID" id="9228045"/>
<evidence type="ECO:0000313" key="2">
    <source>
        <dbReference type="EMBL" id="EEQ34885.1"/>
    </source>
</evidence>
<dbReference type="STRING" id="554155.C5FX45"/>
<dbReference type="HOGENOM" id="CLU_478934_0_0_1"/>
<proteinExistence type="predicted"/>
<dbReference type="Proteomes" id="UP000002035">
    <property type="component" value="Unassembled WGS sequence"/>
</dbReference>
<dbReference type="AlphaFoldDB" id="C5FX45"/>
<evidence type="ECO:0000313" key="3">
    <source>
        <dbReference type="Proteomes" id="UP000002035"/>
    </source>
</evidence>
<dbReference type="RefSeq" id="XP_002843921.1">
    <property type="nucleotide sequence ID" value="XM_002843875.1"/>
</dbReference>
<gene>
    <name evidence="2" type="ORF">MCYG_07704</name>
</gene>
<evidence type="ECO:0000256" key="1">
    <source>
        <dbReference type="SAM" id="MobiDB-lite"/>
    </source>
</evidence>
<dbReference type="VEuPathDB" id="FungiDB:MCYG_07704"/>
<dbReference type="EMBL" id="DS995707">
    <property type="protein sequence ID" value="EEQ34885.1"/>
    <property type="molecule type" value="Genomic_DNA"/>
</dbReference>
<dbReference type="OrthoDB" id="5153231at2759"/>
<feature type="region of interest" description="Disordered" evidence="1">
    <location>
        <begin position="144"/>
        <end position="163"/>
    </location>
</feature>
<accession>C5FX45</accession>